<evidence type="ECO:0000256" key="1">
    <source>
        <dbReference type="SAM" id="MobiDB-lite"/>
    </source>
</evidence>
<sequence length="66" mass="7284">MEVSLAKPSMSRSSSMSSSPHGLSSCCTRRNKRKSFNIPNSNMATGRRGSIQELSTIQIRERPLSN</sequence>
<dbReference type="AlphaFoldDB" id="A0ABD0RCJ5"/>
<feature type="compositionally biased region" description="Low complexity" evidence="1">
    <location>
        <begin position="1"/>
        <end position="25"/>
    </location>
</feature>
<reference evidence="3 4" key="1">
    <citation type="submission" date="2024-05" db="EMBL/GenBank/DDBJ databases">
        <title>Genome sequencing and assembly of Indian major carp, Cirrhinus mrigala (Hamilton, 1822).</title>
        <authorList>
            <person name="Mohindra V."/>
            <person name="Chowdhury L.M."/>
            <person name="Lal K."/>
            <person name="Jena J.K."/>
        </authorList>
    </citation>
    <scope>NUCLEOTIDE SEQUENCE [LARGE SCALE GENOMIC DNA]</scope>
    <source>
        <strain evidence="3">CM1030</strain>
        <tissue evidence="3">Blood</tissue>
    </source>
</reference>
<feature type="domain" description="Potassium channel voltage dependent Kv4 C-terminal" evidence="2">
    <location>
        <begin position="1"/>
        <end position="43"/>
    </location>
</feature>
<dbReference type="PROSITE" id="PS51257">
    <property type="entry name" value="PROKAR_LIPOPROTEIN"/>
    <property type="match status" value="1"/>
</dbReference>
<dbReference type="InterPro" id="IPR024587">
    <property type="entry name" value="K_chnl_volt-dep_Kv4_C"/>
</dbReference>
<protein>
    <recommendedName>
        <fullName evidence="2">Potassium channel voltage dependent Kv4 C-terminal domain-containing protein</fullName>
    </recommendedName>
</protein>
<keyword evidence="4" id="KW-1185">Reference proteome</keyword>
<dbReference type="Proteomes" id="UP001529510">
    <property type="component" value="Unassembled WGS sequence"/>
</dbReference>
<organism evidence="3 4">
    <name type="scientific">Cirrhinus mrigala</name>
    <name type="common">Mrigala</name>
    <dbReference type="NCBI Taxonomy" id="683832"/>
    <lineage>
        <taxon>Eukaryota</taxon>
        <taxon>Metazoa</taxon>
        <taxon>Chordata</taxon>
        <taxon>Craniata</taxon>
        <taxon>Vertebrata</taxon>
        <taxon>Euteleostomi</taxon>
        <taxon>Actinopterygii</taxon>
        <taxon>Neopterygii</taxon>
        <taxon>Teleostei</taxon>
        <taxon>Ostariophysi</taxon>
        <taxon>Cypriniformes</taxon>
        <taxon>Cyprinidae</taxon>
        <taxon>Labeoninae</taxon>
        <taxon>Labeonini</taxon>
        <taxon>Cirrhinus</taxon>
    </lineage>
</organism>
<proteinExistence type="predicted"/>
<dbReference type="Pfam" id="PF11879">
    <property type="entry name" value="DUF3399"/>
    <property type="match status" value="1"/>
</dbReference>
<evidence type="ECO:0000259" key="2">
    <source>
        <dbReference type="Pfam" id="PF11879"/>
    </source>
</evidence>
<feature type="non-terminal residue" evidence="3">
    <location>
        <position position="66"/>
    </location>
</feature>
<evidence type="ECO:0000313" key="3">
    <source>
        <dbReference type="EMBL" id="KAL0196226.1"/>
    </source>
</evidence>
<feature type="region of interest" description="Disordered" evidence="1">
    <location>
        <begin position="1"/>
        <end position="66"/>
    </location>
</feature>
<evidence type="ECO:0000313" key="4">
    <source>
        <dbReference type="Proteomes" id="UP001529510"/>
    </source>
</evidence>
<dbReference type="EMBL" id="JAMKFB020000004">
    <property type="protein sequence ID" value="KAL0196226.1"/>
    <property type="molecule type" value="Genomic_DNA"/>
</dbReference>
<comment type="caution">
    <text evidence="3">The sequence shown here is derived from an EMBL/GenBank/DDBJ whole genome shotgun (WGS) entry which is preliminary data.</text>
</comment>
<accession>A0ABD0RCJ5</accession>
<gene>
    <name evidence="3" type="ORF">M9458_009798</name>
</gene>
<name>A0ABD0RCJ5_CIRMR</name>